<dbReference type="AlphaFoldDB" id="A0A329MLF8"/>
<keyword evidence="2" id="KW-0040">ANK repeat</keyword>
<dbReference type="PANTHER" id="PTHR24198:SF165">
    <property type="entry name" value="ANKYRIN REPEAT-CONTAINING PROTEIN-RELATED"/>
    <property type="match status" value="1"/>
</dbReference>
<name>A0A329MLF8_9BACL</name>
<protein>
    <submittedName>
        <fullName evidence="4">Uncharacterized protein</fullName>
    </submittedName>
</protein>
<keyword evidence="3" id="KW-0732">Signal</keyword>
<dbReference type="PROSITE" id="PS51257">
    <property type="entry name" value="PROKAR_LIPOPROTEIN"/>
    <property type="match status" value="1"/>
</dbReference>
<feature type="chain" id="PRO_5039301196" evidence="3">
    <location>
        <begin position="17"/>
        <end position="236"/>
    </location>
</feature>
<dbReference type="SMART" id="SM00248">
    <property type="entry name" value="ANK"/>
    <property type="match status" value="3"/>
</dbReference>
<feature type="signal peptide" evidence="3">
    <location>
        <begin position="1"/>
        <end position="16"/>
    </location>
</feature>
<dbReference type="Pfam" id="PF00023">
    <property type="entry name" value="Ank"/>
    <property type="match status" value="1"/>
</dbReference>
<dbReference type="Gene3D" id="1.25.40.20">
    <property type="entry name" value="Ankyrin repeat-containing domain"/>
    <property type="match status" value="2"/>
</dbReference>
<evidence type="ECO:0000313" key="4">
    <source>
        <dbReference type="EMBL" id="RAV20452.1"/>
    </source>
</evidence>
<dbReference type="InterPro" id="IPR036770">
    <property type="entry name" value="Ankyrin_rpt-contain_sf"/>
</dbReference>
<gene>
    <name evidence="4" type="ORF">DQG23_15940</name>
</gene>
<sequence>MKKLLFVLLVAMLVTACESSPGDTDKQEPGPWEISEKLLELASESNIAEAHNVLESIGAQEINEVLIGVLGQWHIYHFPHKEDLELVQMLLKQGADPNTLDDTGQAAVFLARSSDMLEVFGEDSRTSLHVKTRDGATLLVQAIGARNDKKVEYLLGKGANPNEKAEIAGGDVVSPIHFAIQYDDDLNIVRLLLDHPDIDLNQKNEEHMTPAEWAKYLDKKVAAAWIREKETALRHS</sequence>
<dbReference type="OrthoDB" id="198309at2"/>
<dbReference type="SUPFAM" id="SSF48403">
    <property type="entry name" value="Ankyrin repeat"/>
    <property type="match status" value="1"/>
</dbReference>
<dbReference type="RefSeq" id="WP_113031849.1">
    <property type="nucleotide sequence ID" value="NZ_QMFB01000008.1"/>
</dbReference>
<reference evidence="4 5" key="1">
    <citation type="journal article" date="2009" name="Int. J. Syst. Evol. Microbiol.">
        <title>Paenibacillus contaminans sp. nov., isolated from a contaminated laboratory plate.</title>
        <authorList>
            <person name="Chou J.H."/>
            <person name="Lee J.H."/>
            <person name="Lin M.C."/>
            <person name="Chang P.S."/>
            <person name="Arun A.B."/>
            <person name="Young C.C."/>
            <person name="Chen W.M."/>
        </authorList>
    </citation>
    <scope>NUCLEOTIDE SEQUENCE [LARGE SCALE GENOMIC DNA]</scope>
    <source>
        <strain evidence="4 5">CKOBP-6</strain>
    </source>
</reference>
<organism evidence="4 5">
    <name type="scientific">Paenibacillus contaminans</name>
    <dbReference type="NCBI Taxonomy" id="450362"/>
    <lineage>
        <taxon>Bacteria</taxon>
        <taxon>Bacillati</taxon>
        <taxon>Bacillota</taxon>
        <taxon>Bacilli</taxon>
        <taxon>Bacillales</taxon>
        <taxon>Paenibacillaceae</taxon>
        <taxon>Paenibacillus</taxon>
    </lineage>
</organism>
<dbReference type="Pfam" id="PF12796">
    <property type="entry name" value="Ank_2"/>
    <property type="match status" value="1"/>
</dbReference>
<evidence type="ECO:0000256" key="1">
    <source>
        <dbReference type="ARBA" id="ARBA00022737"/>
    </source>
</evidence>
<evidence type="ECO:0000313" key="5">
    <source>
        <dbReference type="Proteomes" id="UP000250369"/>
    </source>
</evidence>
<evidence type="ECO:0000256" key="2">
    <source>
        <dbReference type="ARBA" id="ARBA00023043"/>
    </source>
</evidence>
<accession>A0A329MLF8</accession>
<dbReference type="Proteomes" id="UP000250369">
    <property type="component" value="Unassembled WGS sequence"/>
</dbReference>
<proteinExistence type="predicted"/>
<evidence type="ECO:0000256" key="3">
    <source>
        <dbReference type="SAM" id="SignalP"/>
    </source>
</evidence>
<keyword evidence="1" id="KW-0677">Repeat</keyword>
<dbReference type="PANTHER" id="PTHR24198">
    <property type="entry name" value="ANKYRIN REPEAT AND PROTEIN KINASE DOMAIN-CONTAINING PROTEIN"/>
    <property type="match status" value="1"/>
</dbReference>
<keyword evidence="5" id="KW-1185">Reference proteome</keyword>
<comment type="caution">
    <text evidence="4">The sequence shown here is derived from an EMBL/GenBank/DDBJ whole genome shotgun (WGS) entry which is preliminary data.</text>
</comment>
<dbReference type="EMBL" id="QMFB01000008">
    <property type="protein sequence ID" value="RAV20452.1"/>
    <property type="molecule type" value="Genomic_DNA"/>
</dbReference>
<dbReference type="InterPro" id="IPR002110">
    <property type="entry name" value="Ankyrin_rpt"/>
</dbReference>